<comment type="caution">
    <text evidence="6">The sequence shown here is derived from an EMBL/GenBank/DDBJ whole genome shotgun (WGS) entry which is preliminary data.</text>
</comment>
<feature type="region of interest" description="Disordered" evidence="3">
    <location>
        <begin position="359"/>
        <end position="379"/>
    </location>
</feature>
<dbReference type="GO" id="GO:0016197">
    <property type="term" value="P:endosomal transport"/>
    <property type="evidence" value="ECO:0007669"/>
    <property type="project" value="TreeGrafter"/>
</dbReference>
<feature type="coiled-coil region" evidence="2">
    <location>
        <begin position="477"/>
        <end position="515"/>
    </location>
</feature>
<gene>
    <name evidence="6" type="ORF">MENT_LOCUS19426</name>
</gene>
<dbReference type="GO" id="GO:0005886">
    <property type="term" value="C:plasma membrane"/>
    <property type="evidence" value="ECO:0007669"/>
    <property type="project" value="TreeGrafter"/>
</dbReference>
<name>A0A6V7V1N6_MELEN</name>
<evidence type="ECO:0000259" key="4">
    <source>
        <dbReference type="PROSITE" id="PS50031"/>
    </source>
</evidence>
<evidence type="ECO:0000256" key="2">
    <source>
        <dbReference type="SAM" id="Coils"/>
    </source>
</evidence>
<proteinExistence type="predicted"/>
<feature type="region of interest" description="Disordered" evidence="3">
    <location>
        <begin position="257"/>
        <end position="284"/>
    </location>
</feature>
<feature type="domain" description="EF-hand" evidence="5">
    <location>
        <begin position="163"/>
        <end position="198"/>
    </location>
</feature>
<keyword evidence="1" id="KW-0106">Calcium</keyword>
<dbReference type="PANTHER" id="PTHR11216">
    <property type="entry name" value="EH DOMAIN"/>
    <property type="match status" value="1"/>
</dbReference>
<dbReference type="GO" id="GO:0006897">
    <property type="term" value="P:endocytosis"/>
    <property type="evidence" value="ECO:0007669"/>
    <property type="project" value="TreeGrafter"/>
</dbReference>
<dbReference type="InterPro" id="IPR002048">
    <property type="entry name" value="EF_hand_dom"/>
</dbReference>
<evidence type="ECO:0000259" key="5">
    <source>
        <dbReference type="PROSITE" id="PS50222"/>
    </source>
</evidence>
<dbReference type="Gene3D" id="1.10.238.10">
    <property type="entry name" value="EF-hand"/>
    <property type="match status" value="1"/>
</dbReference>
<dbReference type="OrthoDB" id="10045710at2759"/>
<organism evidence="6 7">
    <name type="scientific">Meloidogyne enterolobii</name>
    <name type="common">Root-knot nematode worm</name>
    <name type="synonym">Meloidogyne mayaguensis</name>
    <dbReference type="NCBI Taxonomy" id="390850"/>
    <lineage>
        <taxon>Eukaryota</taxon>
        <taxon>Metazoa</taxon>
        <taxon>Ecdysozoa</taxon>
        <taxon>Nematoda</taxon>
        <taxon>Chromadorea</taxon>
        <taxon>Rhabditida</taxon>
        <taxon>Tylenchina</taxon>
        <taxon>Tylenchomorpha</taxon>
        <taxon>Tylenchoidea</taxon>
        <taxon>Meloidogynidae</taxon>
        <taxon>Meloidogyninae</taxon>
        <taxon>Meloidogyne</taxon>
    </lineage>
</organism>
<dbReference type="AlphaFoldDB" id="A0A6V7V1N6"/>
<feature type="region of interest" description="Disordered" evidence="3">
    <location>
        <begin position="1"/>
        <end position="52"/>
    </location>
</feature>
<dbReference type="EMBL" id="CAJEWN010000136">
    <property type="protein sequence ID" value="CAD2168091.1"/>
    <property type="molecule type" value="Genomic_DNA"/>
</dbReference>
<accession>A0A6V7V1N6</accession>
<dbReference type="PROSITE" id="PS50222">
    <property type="entry name" value="EF_HAND_2"/>
    <property type="match status" value="1"/>
</dbReference>
<dbReference type="InterPro" id="IPR011992">
    <property type="entry name" value="EF-hand-dom_pair"/>
</dbReference>
<dbReference type="InterPro" id="IPR018247">
    <property type="entry name" value="EF_Hand_1_Ca_BS"/>
</dbReference>
<keyword evidence="2" id="KW-0175">Coiled coil</keyword>
<evidence type="ECO:0000313" key="6">
    <source>
        <dbReference type="EMBL" id="CAD2168091.1"/>
    </source>
</evidence>
<feature type="compositionally biased region" description="Polar residues" evidence="3">
    <location>
        <begin position="31"/>
        <end position="52"/>
    </location>
</feature>
<dbReference type="SMART" id="SM00027">
    <property type="entry name" value="EH"/>
    <property type="match status" value="1"/>
</dbReference>
<reference evidence="6 7" key="1">
    <citation type="submission" date="2020-08" db="EMBL/GenBank/DDBJ databases">
        <authorList>
            <person name="Koutsovoulos G."/>
            <person name="Danchin GJ E."/>
        </authorList>
    </citation>
    <scope>NUCLEOTIDE SEQUENCE [LARGE SCALE GENOMIC DNA]</scope>
</reference>
<evidence type="ECO:0000256" key="1">
    <source>
        <dbReference type="ARBA" id="ARBA00022837"/>
    </source>
</evidence>
<dbReference type="Proteomes" id="UP000580250">
    <property type="component" value="Unassembled WGS sequence"/>
</dbReference>
<dbReference type="Pfam" id="PF12763">
    <property type="entry name" value="EH"/>
    <property type="match status" value="1"/>
</dbReference>
<dbReference type="GO" id="GO:0005509">
    <property type="term" value="F:calcium ion binding"/>
    <property type="evidence" value="ECO:0007669"/>
    <property type="project" value="InterPro"/>
</dbReference>
<dbReference type="SUPFAM" id="SSF47473">
    <property type="entry name" value="EF-hand"/>
    <property type="match status" value="1"/>
</dbReference>
<sequence length="530" mass="59016">MTLFSCESDSAEQASTTADEDNGDSTRHSTSDSVNGSTTDTDSNNELSLTPFATKNMVPKEISEKKYSNGIFDNKKLNLQSDTETRNLLDDVGEDFDEDYNLNLQESEIELDPRMFDLSEEQLNYYTNCFLYLMQKTQGSASMNGAIQGVDRIVLDFFRKSRLDNLSLSKIWSLSDVNEDGFLNLSEFIIAMHLIVLHVKCNVSIPAELPQSIRLPSTPTRTLIRFEDGIFGAFPESRPNSAINSFTKFIPECISSSSGDSQQMTKSLLNSSEKQEPSVHFSNNTLGGNNLVKKIVADIPTSTKQHSFSDDHLHSSAATRHDESIAKFSDVPPLLVDGHPLALNVSTSKVVPGLPQLLASTARGPPPQPPYRDYNEGNKGHGRSVSLDLKTFSALSTFLTTNKDNKQGYDMVDCSKSVLSTIPSSHTGFVDKSAQTELNVISTCTQTETSDIDDQLLFSEHNFNTNDLTPKERCKVLQQINERLEMEKLTLMQIRLQVKLRIEEAEAELKHFRDNTNSDQQIWGLKPTAL</sequence>
<dbReference type="PROSITE" id="PS50031">
    <property type="entry name" value="EH"/>
    <property type="match status" value="1"/>
</dbReference>
<dbReference type="PANTHER" id="PTHR11216:SF174">
    <property type="entry name" value="GH06923P"/>
    <property type="match status" value="1"/>
</dbReference>
<dbReference type="CDD" id="cd00052">
    <property type="entry name" value="EH"/>
    <property type="match status" value="1"/>
</dbReference>
<dbReference type="GO" id="GO:0005737">
    <property type="term" value="C:cytoplasm"/>
    <property type="evidence" value="ECO:0007669"/>
    <property type="project" value="TreeGrafter"/>
</dbReference>
<protein>
    <submittedName>
        <fullName evidence="6">Uncharacterized protein</fullName>
    </submittedName>
</protein>
<dbReference type="PROSITE" id="PS00018">
    <property type="entry name" value="EF_HAND_1"/>
    <property type="match status" value="1"/>
</dbReference>
<feature type="compositionally biased region" description="Polar residues" evidence="3">
    <location>
        <begin position="257"/>
        <end position="272"/>
    </location>
</feature>
<feature type="domain" description="EH" evidence="4">
    <location>
        <begin position="157"/>
        <end position="220"/>
    </location>
</feature>
<feature type="compositionally biased region" description="Polar residues" evidence="3">
    <location>
        <begin position="1"/>
        <end position="17"/>
    </location>
</feature>
<dbReference type="InterPro" id="IPR000261">
    <property type="entry name" value="EH_dom"/>
</dbReference>
<evidence type="ECO:0000256" key="3">
    <source>
        <dbReference type="SAM" id="MobiDB-lite"/>
    </source>
</evidence>
<evidence type="ECO:0000313" key="7">
    <source>
        <dbReference type="Proteomes" id="UP000580250"/>
    </source>
</evidence>